<comment type="catalytic activity">
    <reaction evidence="4 7">
        <text>uridine(38/39/40) in tRNA = pseudouridine(38/39/40) in tRNA</text>
        <dbReference type="Rhea" id="RHEA:22376"/>
        <dbReference type="Rhea" id="RHEA-COMP:10085"/>
        <dbReference type="Rhea" id="RHEA-COMP:10087"/>
        <dbReference type="ChEBI" id="CHEBI:65314"/>
        <dbReference type="ChEBI" id="CHEBI:65315"/>
        <dbReference type="EC" id="5.4.99.12"/>
    </reaction>
</comment>
<dbReference type="Gene3D" id="3.30.70.660">
    <property type="entry name" value="Pseudouridine synthase I, catalytic domain, C-terminal subdomain"/>
    <property type="match status" value="1"/>
</dbReference>
<evidence type="ECO:0000256" key="6">
    <source>
        <dbReference type="PIRSR" id="PIRSR001430-2"/>
    </source>
</evidence>
<evidence type="ECO:0000256" key="5">
    <source>
        <dbReference type="PIRSR" id="PIRSR001430-1"/>
    </source>
</evidence>
<sequence>MRIALILEYNGQEYCGWQKQLQHASIQTQLESALSRIACSPVHVVAAGRTDAGVHALYQVVHFDTHVQRPLGAWVRGANAWLPGDISVLWASQVSSDFHARFSAIERTYLYRLLNRPARPGACQGKVGWIHDRLDLEKMRAAARMLMGAHDFSAFRSSECQAKSPVRQLTKLEINCQGHFFLFEFRANAFLHHMVRNILGSLIYVGKGKYPPEWVQMLLEQRDRKFAAPTFSPDGLYLAGVRYDSKWNFPACGTVDPVAALHGFWPPAII</sequence>
<feature type="domain" description="Pseudouridine synthase I TruA alpha/beta" evidence="8">
    <location>
        <begin position="142"/>
        <end position="244"/>
    </location>
</feature>
<reference evidence="9 10" key="1">
    <citation type="submission" date="2016-10" db="EMBL/GenBank/DDBJ databases">
        <authorList>
            <person name="de Groot N.N."/>
        </authorList>
    </citation>
    <scope>NUCLEOTIDE SEQUENCE [LARGE SCALE GENOMIC DNA]</scope>
    <source>
        <strain evidence="9 10">Nm1</strain>
    </source>
</reference>
<dbReference type="RefSeq" id="WP_090412336.1">
    <property type="nucleotide sequence ID" value="NZ_FNOY01000010.1"/>
</dbReference>
<dbReference type="GO" id="GO:0031119">
    <property type="term" value="P:tRNA pseudouridine synthesis"/>
    <property type="evidence" value="ECO:0007669"/>
    <property type="project" value="UniProtKB-UniRule"/>
</dbReference>
<evidence type="ECO:0000313" key="9">
    <source>
        <dbReference type="EMBL" id="SDX84876.1"/>
    </source>
</evidence>
<keyword evidence="10" id="KW-1185">Reference proteome</keyword>
<dbReference type="Gene3D" id="3.30.70.580">
    <property type="entry name" value="Pseudouridine synthase I, catalytic domain, N-terminal subdomain"/>
    <property type="match status" value="1"/>
</dbReference>
<dbReference type="InterPro" id="IPR001406">
    <property type="entry name" value="PsdUridine_synth_TruA"/>
</dbReference>
<evidence type="ECO:0000259" key="8">
    <source>
        <dbReference type="Pfam" id="PF01416"/>
    </source>
</evidence>
<dbReference type="AlphaFoldDB" id="A0A1H3F1I9"/>
<comment type="caution">
    <text evidence="4">Lacks conserved residue(s) required for the propagation of feature annotation.</text>
</comment>
<name>A0A1H3F1I9_9PROT</name>
<dbReference type="FunFam" id="3.30.70.580:FF:000001">
    <property type="entry name" value="tRNA pseudouridine synthase A"/>
    <property type="match status" value="1"/>
</dbReference>
<feature type="domain" description="Pseudouridine synthase I TruA alpha/beta" evidence="8">
    <location>
        <begin position="8"/>
        <end position="102"/>
    </location>
</feature>
<dbReference type="OrthoDB" id="9811823at2"/>
<evidence type="ECO:0000313" key="10">
    <source>
        <dbReference type="Proteomes" id="UP000198640"/>
    </source>
</evidence>
<dbReference type="InterPro" id="IPR020103">
    <property type="entry name" value="PsdUridine_synth_cat_dom_sf"/>
</dbReference>
<feature type="active site" description="Nucleophile" evidence="4 5">
    <location>
        <position position="51"/>
    </location>
</feature>
<comment type="function">
    <text evidence="4">Formation of pseudouridine at positions 38, 39 and 40 in the anticodon stem and loop of transfer RNAs.</text>
</comment>
<evidence type="ECO:0000256" key="7">
    <source>
        <dbReference type="RuleBase" id="RU003792"/>
    </source>
</evidence>
<comment type="similarity">
    <text evidence="1 4 7">Belongs to the tRNA pseudouridine synthase TruA family.</text>
</comment>
<evidence type="ECO:0000256" key="3">
    <source>
        <dbReference type="ARBA" id="ARBA00023235"/>
    </source>
</evidence>
<proteinExistence type="inferred from homology"/>
<dbReference type="CDD" id="cd02570">
    <property type="entry name" value="PseudoU_synth_EcTruA"/>
    <property type="match status" value="1"/>
</dbReference>
<comment type="subunit">
    <text evidence="4">Homodimer.</text>
</comment>
<dbReference type="EMBL" id="FNOY01000010">
    <property type="protein sequence ID" value="SDX84876.1"/>
    <property type="molecule type" value="Genomic_DNA"/>
</dbReference>
<dbReference type="Proteomes" id="UP000198640">
    <property type="component" value="Unassembled WGS sequence"/>
</dbReference>
<dbReference type="InterPro" id="IPR020095">
    <property type="entry name" value="PsdUridine_synth_TruA_C"/>
</dbReference>
<dbReference type="InterPro" id="IPR020097">
    <property type="entry name" value="PsdUridine_synth_TruA_a/b_dom"/>
</dbReference>
<dbReference type="STRING" id="44576.SAMN05421881_101030"/>
<dbReference type="PANTHER" id="PTHR11142">
    <property type="entry name" value="PSEUDOURIDYLATE SYNTHASE"/>
    <property type="match status" value="1"/>
</dbReference>
<keyword evidence="3 4" id="KW-0413">Isomerase</keyword>
<dbReference type="HAMAP" id="MF_00171">
    <property type="entry name" value="TruA"/>
    <property type="match status" value="1"/>
</dbReference>
<evidence type="ECO:0000256" key="1">
    <source>
        <dbReference type="ARBA" id="ARBA00009375"/>
    </source>
</evidence>
<dbReference type="EC" id="5.4.99.12" evidence="4"/>
<evidence type="ECO:0000256" key="2">
    <source>
        <dbReference type="ARBA" id="ARBA00022694"/>
    </source>
</evidence>
<dbReference type="PANTHER" id="PTHR11142:SF0">
    <property type="entry name" value="TRNA PSEUDOURIDINE SYNTHASE-LIKE 1"/>
    <property type="match status" value="1"/>
</dbReference>
<evidence type="ECO:0000256" key="4">
    <source>
        <dbReference type="HAMAP-Rule" id="MF_00171"/>
    </source>
</evidence>
<dbReference type="SUPFAM" id="SSF55120">
    <property type="entry name" value="Pseudouridine synthase"/>
    <property type="match status" value="1"/>
</dbReference>
<keyword evidence="2 4" id="KW-0819">tRNA processing</keyword>
<dbReference type="Pfam" id="PF01416">
    <property type="entry name" value="PseudoU_synth_1"/>
    <property type="match status" value="2"/>
</dbReference>
<protein>
    <recommendedName>
        <fullName evidence="4">tRNA pseudouridine synthase A</fullName>
        <ecNumber evidence="4">5.4.99.12</ecNumber>
    </recommendedName>
    <alternativeName>
        <fullName evidence="4">tRNA pseudouridine(38-40) synthase</fullName>
    </alternativeName>
    <alternativeName>
        <fullName evidence="4">tRNA pseudouridylate synthase I</fullName>
    </alternativeName>
    <alternativeName>
        <fullName evidence="4">tRNA-uridine isomerase I</fullName>
    </alternativeName>
</protein>
<dbReference type="GO" id="GO:0003723">
    <property type="term" value="F:RNA binding"/>
    <property type="evidence" value="ECO:0007669"/>
    <property type="project" value="InterPro"/>
</dbReference>
<dbReference type="NCBIfam" id="TIGR00071">
    <property type="entry name" value="hisT_truA"/>
    <property type="match status" value="1"/>
</dbReference>
<accession>A0A1H3F1I9</accession>
<dbReference type="InterPro" id="IPR020094">
    <property type="entry name" value="TruA/RsuA/RluB/E/F_N"/>
</dbReference>
<dbReference type="GO" id="GO:0160147">
    <property type="term" value="F:tRNA pseudouridine(38-40) synthase activity"/>
    <property type="evidence" value="ECO:0007669"/>
    <property type="project" value="UniProtKB-EC"/>
</dbReference>
<dbReference type="PIRSF" id="PIRSF001430">
    <property type="entry name" value="tRNA_psdUrid_synth"/>
    <property type="match status" value="1"/>
</dbReference>
<gene>
    <name evidence="4" type="primary">truA</name>
    <name evidence="9" type="ORF">SAMN05421881_101030</name>
</gene>
<feature type="binding site" evidence="4 6">
    <location>
        <position position="109"/>
    </location>
    <ligand>
        <name>substrate</name>
    </ligand>
</feature>
<organism evidence="9 10">
    <name type="scientific">Nitrosomonas halophila</name>
    <dbReference type="NCBI Taxonomy" id="44576"/>
    <lineage>
        <taxon>Bacteria</taxon>
        <taxon>Pseudomonadati</taxon>
        <taxon>Pseudomonadota</taxon>
        <taxon>Betaproteobacteria</taxon>
        <taxon>Nitrosomonadales</taxon>
        <taxon>Nitrosomonadaceae</taxon>
        <taxon>Nitrosomonas</taxon>
    </lineage>
</organism>